<dbReference type="OrthoDB" id="3539207at2759"/>
<gene>
    <name evidence="3" type="ORF">K444DRAFT_666723</name>
</gene>
<sequence>MLCANPTMPSQSNQQPIWTPPVIATIVYRVVMIIVSIAFIWKKYRRTARRIDEEQLIGLLLPTYNNHTPHRPPSPNTHNHTRSRRTSPSPHPLYHPRSNPQSQHSHPPTTREIISAHLDDIIQSALGLSDDGLSSLGGSQYGSSVDIAEGSSLEDMGVDVEVEGGDVGLRHRSADSVTEHRKVLRRWDLK</sequence>
<keyword evidence="2" id="KW-0472">Membrane</keyword>
<feature type="region of interest" description="Disordered" evidence="1">
    <location>
        <begin position="63"/>
        <end position="109"/>
    </location>
</feature>
<accession>A0A2J6SXK1</accession>
<dbReference type="EMBL" id="KZ613855">
    <property type="protein sequence ID" value="PMD55499.1"/>
    <property type="molecule type" value="Genomic_DNA"/>
</dbReference>
<evidence type="ECO:0000256" key="2">
    <source>
        <dbReference type="SAM" id="Phobius"/>
    </source>
</evidence>
<dbReference type="AlphaFoldDB" id="A0A2J6SXK1"/>
<name>A0A2J6SXK1_9HELO</name>
<dbReference type="InParanoid" id="A0A2J6SXK1"/>
<keyword evidence="2" id="KW-1133">Transmembrane helix</keyword>
<keyword evidence="4" id="KW-1185">Reference proteome</keyword>
<dbReference type="GeneID" id="36595290"/>
<evidence type="ECO:0000313" key="4">
    <source>
        <dbReference type="Proteomes" id="UP000235371"/>
    </source>
</evidence>
<reference evidence="3 4" key="1">
    <citation type="submission" date="2016-04" db="EMBL/GenBank/DDBJ databases">
        <title>A degradative enzymes factory behind the ericoid mycorrhizal symbiosis.</title>
        <authorList>
            <consortium name="DOE Joint Genome Institute"/>
            <person name="Martino E."/>
            <person name="Morin E."/>
            <person name="Grelet G."/>
            <person name="Kuo A."/>
            <person name="Kohler A."/>
            <person name="Daghino S."/>
            <person name="Barry K."/>
            <person name="Choi C."/>
            <person name="Cichocki N."/>
            <person name="Clum A."/>
            <person name="Copeland A."/>
            <person name="Hainaut M."/>
            <person name="Haridas S."/>
            <person name="Labutti K."/>
            <person name="Lindquist E."/>
            <person name="Lipzen A."/>
            <person name="Khouja H.-R."/>
            <person name="Murat C."/>
            <person name="Ohm R."/>
            <person name="Olson A."/>
            <person name="Spatafora J."/>
            <person name="Veneault-Fourrey C."/>
            <person name="Henrissat B."/>
            <person name="Grigoriev I."/>
            <person name="Martin F."/>
            <person name="Perotto S."/>
        </authorList>
    </citation>
    <scope>NUCLEOTIDE SEQUENCE [LARGE SCALE GENOMIC DNA]</scope>
    <source>
        <strain evidence="3 4">E</strain>
    </source>
</reference>
<protein>
    <submittedName>
        <fullName evidence="3">Uncharacterized protein</fullName>
    </submittedName>
</protein>
<evidence type="ECO:0000313" key="3">
    <source>
        <dbReference type="EMBL" id="PMD55499.1"/>
    </source>
</evidence>
<evidence type="ECO:0000256" key="1">
    <source>
        <dbReference type="SAM" id="MobiDB-lite"/>
    </source>
</evidence>
<proteinExistence type="predicted"/>
<dbReference type="Proteomes" id="UP000235371">
    <property type="component" value="Unassembled WGS sequence"/>
</dbReference>
<organism evidence="3 4">
    <name type="scientific">Hyaloscypha bicolor E</name>
    <dbReference type="NCBI Taxonomy" id="1095630"/>
    <lineage>
        <taxon>Eukaryota</taxon>
        <taxon>Fungi</taxon>
        <taxon>Dikarya</taxon>
        <taxon>Ascomycota</taxon>
        <taxon>Pezizomycotina</taxon>
        <taxon>Leotiomycetes</taxon>
        <taxon>Helotiales</taxon>
        <taxon>Hyaloscyphaceae</taxon>
        <taxon>Hyaloscypha</taxon>
        <taxon>Hyaloscypha bicolor</taxon>
    </lineage>
</organism>
<keyword evidence="2" id="KW-0812">Transmembrane</keyword>
<dbReference type="RefSeq" id="XP_024732403.1">
    <property type="nucleotide sequence ID" value="XM_024887214.1"/>
</dbReference>
<feature type="transmembrane region" description="Helical" evidence="2">
    <location>
        <begin position="20"/>
        <end position="41"/>
    </location>
</feature>
<feature type="compositionally biased region" description="Polar residues" evidence="1">
    <location>
        <begin position="98"/>
        <end position="108"/>
    </location>
</feature>